<feature type="region of interest" description="Disordered" evidence="2">
    <location>
        <begin position="71"/>
        <end position="123"/>
    </location>
</feature>
<dbReference type="OrthoDB" id="6155277at2759"/>
<evidence type="ECO:0000256" key="1">
    <source>
        <dbReference type="SAM" id="Coils"/>
    </source>
</evidence>
<evidence type="ECO:0000313" key="4">
    <source>
        <dbReference type="Proteomes" id="UP000887568"/>
    </source>
</evidence>
<feature type="compositionally biased region" description="Polar residues" evidence="2">
    <location>
        <begin position="22"/>
        <end position="32"/>
    </location>
</feature>
<organism evidence="3 4">
    <name type="scientific">Patiria miniata</name>
    <name type="common">Bat star</name>
    <name type="synonym">Asterina miniata</name>
    <dbReference type="NCBI Taxonomy" id="46514"/>
    <lineage>
        <taxon>Eukaryota</taxon>
        <taxon>Metazoa</taxon>
        <taxon>Echinodermata</taxon>
        <taxon>Eleutherozoa</taxon>
        <taxon>Asterozoa</taxon>
        <taxon>Asteroidea</taxon>
        <taxon>Valvatacea</taxon>
        <taxon>Valvatida</taxon>
        <taxon>Asterinidae</taxon>
        <taxon>Patiria</taxon>
    </lineage>
</organism>
<dbReference type="GeneID" id="119731700"/>
<feature type="compositionally biased region" description="Polar residues" evidence="2">
    <location>
        <begin position="1"/>
        <end position="10"/>
    </location>
</feature>
<proteinExistence type="predicted"/>
<dbReference type="Gene3D" id="1.10.287.1490">
    <property type="match status" value="1"/>
</dbReference>
<feature type="compositionally biased region" description="Polar residues" evidence="2">
    <location>
        <begin position="511"/>
        <end position="524"/>
    </location>
</feature>
<dbReference type="OMA" id="MVASHQK"/>
<feature type="compositionally biased region" description="Polar residues" evidence="2">
    <location>
        <begin position="436"/>
        <end position="448"/>
    </location>
</feature>
<keyword evidence="1" id="KW-0175">Coiled coil</keyword>
<accession>A0A914ABL4</accession>
<dbReference type="AlphaFoldDB" id="A0A914ABL4"/>
<keyword evidence="4" id="KW-1185">Reference proteome</keyword>
<feature type="compositionally biased region" description="Polar residues" evidence="2">
    <location>
        <begin position="93"/>
        <end position="103"/>
    </location>
</feature>
<reference evidence="3" key="1">
    <citation type="submission" date="2022-11" db="UniProtKB">
        <authorList>
            <consortium name="EnsemblMetazoa"/>
        </authorList>
    </citation>
    <scope>IDENTIFICATION</scope>
</reference>
<feature type="coiled-coil region" evidence="1">
    <location>
        <begin position="175"/>
        <end position="258"/>
    </location>
</feature>
<evidence type="ECO:0008006" key="5">
    <source>
        <dbReference type="Google" id="ProtNLM"/>
    </source>
</evidence>
<feature type="region of interest" description="Disordered" evidence="2">
    <location>
        <begin position="427"/>
        <end position="547"/>
    </location>
</feature>
<evidence type="ECO:0000256" key="2">
    <source>
        <dbReference type="SAM" id="MobiDB-lite"/>
    </source>
</evidence>
<dbReference type="Proteomes" id="UP000887568">
    <property type="component" value="Unplaced"/>
</dbReference>
<evidence type="ECO:0000313" key="3">
    <source>
        <dbReference type="EnsemblMetazoa" id="XP_038060846.1"/>
    </source>
</evidence>
<name>A0A914ABL4_PATMI</name>
<feature type="region of interest" description="Disordered" evidence="2">
    <location>
        <begin position="1"/>
        <end position="58"/>
    </location>
</feature>
<sequence>MESHSFSTPLLGNHGNSHRDYTPSSKRSSRMTAGNAKGSYEPYHSTPRTTTSPGSAHLSSFAMSSIPVNHSSAPTLSYTRSSPPTGKGRGSPSVGNGRTSLSPSRGRVGSPTRGYGSSPPRHSYVSELETTTIQKQRKELHLLIGELQDRDRELNEMVASHQKQLLAWEQDRQKLLTLEQRYSRLEGELKTRTDQVKTLSTKLKVLESQDQSKELALQSTQKQLEQVSDKASTASQQIKEMEEHNEQLNSIIRNLSSQVGHFEAREQELMTMLKLKDNDLAEASAHITDMSSKLKRLDHANKELRHTEATTRKELATSKQKYNEVKQELEKQTSQLNEQNNTNTEQSIELGQLQGDIQALQQELTLAGEREKRKDQLLDLQRSKQERTDAELTNLRQVYERQHRDLSLLQLNLDSKNEVLIRSQLSNSQHDELNRSHNTSQSPANASAKSRDSSLHNTSLIGGALVEDNGDHGVPDLSSGDTEDLLTADSSGEVPAEETSPTSKLHRLLTESRQMVQSLEQTTLPPYINKPSKQDDSIRSPPTGSQE</sequence>
<feature type="compositionally biased region" description="Polar residues" evidence="2">
    <location>
        <begin position="71"/>
        <end position="84"/>
    </location>
</feature>
<protein>
    <recommendedName>
        <fullName evidence="5">Coiled-coil domain-containing protein 62</fullName>
    </recommendedName>
</protein>
<dbReference type="EnsemblMetazoa" id="XM_038204918.1">
    <property type="protein sequence ID" value="XP_038060846.1"/>
    <property type="gene ID" value="LOC119731700"/>
</dbReference>
<feature type="coiled-coil region" evidence="1">
    <location>
        <begin position="312"/>
        <end position="370"/>
    </location>
</feature>
<dbReference type="RefSeq" id="XP_038060846.1">
    <property type="nucleotide sequence ID" value="XM_038204918.1"/>
</dbReference>
<feature type="compositionally biased region" description="Polar residues" evidence="2">
    <location>
        <begin position="46"/>
        <end position="58"/>
    </location>
</feature>